<dbReference type="InterPro" id="IPR017451">
    <property type="entry name" value="F-box-assoc_interact_dom"/>
</dbReference>
<gene>
    <name evidence="3" type="ORF">L1049_001266</name>
</gene>
<feature type="domain" description="F-box associated beta-propeller type 3" evidence="2">
    <location>
        <begin position="107"/>
        <end position="372"/>
    </location>
</feature>
<sequence length="399" mass="45578">MADIGGKLICRRNDNWIKLDFVDDIISNILSRVPVRSLGIWKTVSKHWHTFICSPDFIGLQLSWSRENPIYIIYPYVDEIMTLYLLKANGDLEQIILPGFEDVPFPTMTCSYNGLICCINYACPSPKVTDVDIRICNPATRDVLLLPKGSPSKVEPTIGVAFGSRVNEYKVFRFFEKRIKKEDGKEDNELIETEVSWGFSYEDWESDSESNEEPPDCEIYSSITGSWRGIGSVEYRPMGYHYVCVNGIVYWFIGTKYYSTIPVSILSVDMEENFRTIDLPAEATEHSFLVDLQGCLLLIIVGDEHDHSLDIWVLQDRNESTWVNRCSSNIPIEANESVNSVSARKNELLFTTSFHYFIFNLDDKTWREVIFYAAGFDTDFSVAFSFTESLLPCNGILGS</sequence>
<dbReference type="AlphaFoldDB" id="A0AAP0R893"/>
<dbReference type="PANTHER" id="PTHR31672">
    <property type="entry name" value="BNACNNG10540D PROTEIN"/>
    <property type="match status" value="1"/>
</dbReference>
<dbReference type="SUPFAM" id="SSF81383">
    <property type="entry name" value="F-box domain"/>
    <property type="match status" value="1"/>
</dbReference>
<dbReference type="InterPro" id="IPR050796">
    <property type="entry name" value="SCF_F-box_component"/>
</dbReference>
<dbReference type="Pfam" id="PF00646">
    <property type="entry name" value="F-box"/>
    <property type="match status" value="1"/>
</dbReference>
<dbReference type="PANTHER" id="PTHR31672:SF13">
    <property type="entry name" value="F-BOX PROTEIN CPR30-LIKE"/>
    <property type="match status" value="1"/>
</dbReference>
<accession>A0AAP0R893</accession>
<feature type="domain" description="F-box" evidence="1">
    <location>
        <begin position="20"/>
        <end position="57"/>
    </location>
</feature>
<dbReference type="Proteomes" id="UP001415857">
    <property type="component" value="Unassembled WGS sequence"/>
</dbReference>
<evidence type="ECO:0008006" key="5">
    <source>
        <dbReference type="Google" id="ProtNLM"/>
    </source>
</evidence>
<keyword evidence="4" id="KW-1185">Reference proteome</keyword>
<protein>
    <recommendedName>
        <fullName evidence="5">F-box protein</fullName>
    </recommendedName>
</protein>
<dbReference type="EMBL" id="JBBPBK010000015">
    <property type="protein sequence ID" value="KAK9269491.1"/>
    <property type="molecule type" value="Genomic_DNA"/>
</dbReference>
<proteinExistence type="predicted"/>
<evidence type="ECO:0000313" key="4">
    <source>
        <dbReference type="Proteomes" id="UP001415857"/>
    </source>
</evidence>
<evidence type="ECO:0000313" key="3">
    <source>
        <dbReference type="EMBL" id="KAK9269491.1"/>
    </source>
</evidence>
<dbReference type="NCBIfam" id="TIGR01640">
    <property type="entry name" value="F_box_assoc_1"/>
    <property type="match status" value="1"/>
</dbReference>
<evidence type="ECO:0000259" key="1">
    <source>
        <dbReference type="Pfam" id="PF00646"/>
    </source>
</evidence>
<dbReference type="InterPro" id="IPR036047">
    <property type="entry name" value="F-box-like_dom_sf"/>
</dbReference>
<organism evidence="3 4">
    <name type="scientific">Liquidambar formosana</name>
    <name type="common">Formosan gum</name>
    <dbReference type="NCBI Taxonomy" id="63359"/>
    <lineage>
        <taxon>Eukaryota</taxon>
        <taxon>Viridiplantae</taxon>
        <taxon>Streptophyta</taxon>
        <taxon>Embryophyta</taxon>
        <taxon>Tracheophyta</taxon>
        <taxon>Spermatophyta</taxon>
        <taxon>Magnoliopsida</taxon>
        <taxon>eudicotyledons</taxon>
        <taxon>Gunneridae</taxon>
        <taxon>Pentapetalae</taxon>
        <taxon>Saxifragales</taxon>
        <taxon>Altingiaceae</taxon>
        <taxon>Liquidambar</taxon>
    </lineage>
</organism>
<name>A0AAP0R893_LIQFO</name>
<dbReference type="InterPro" id="IPR013187">
    <property type="entry name" value="F-box-assoc_dom_typ3"/>
</dbReference>
<comment type="caution">
    <text evidence="3">The sequence shown here is derived from an EMBL/GenBank/DDBJ whole genome shotgun (WGS) entry which is preliminary data.</text>
</comment>
<dbReference type="Pfam" id="PF08268">
    <property type="entry name" value="FBA_3"/>
    <property type="match status" value="1"/>
</dbReference>
<evidence type="ECO:0000259" key="2">
    <source>
        <dbReference type="Pfam" id="PF08268"/>
    </source>
</evidence>
<reference evidence="3 4" key="1">
    <citation type="journal article" date="2024" name="Plant J.">
        <title>Genome sequences and population genomics reveal climatic adaptation and genomic divergence between two closely related sweetgum species.</title>
        <authorList>
            <person name="Xu W.Q."/>
            <person name="Ren C.Q."/>
            <person name="Zhang X.Y."/>
            <person name="Comes H.P."/>
            <person name="Liu X.H."/>
            <person name="Li Y.G."/>
            <person name="Kettle C.J."/>
            <person name="Jalonen R."/>
            <person name="Gaisberger H."/>
            <person name="Ma Y.Z."/>
            <person name="Qiu Y.X."/>
        </authorList>
    </citation>
    <scope>NUCLEOTIDE SEQUENCE [LARGE SCALE GENOMIC DNA]</scope>
    <source>
        <strain evidence="3">Hangzhou</strain>
    </source>
</reference>
<dbReference type="InterPro" id="IPR001810">
    <property type="entry name" value="F-box_dom"/>
</dbReference>